<dbReference type="STRING" id="882082.SaccyDRAFT_4815"/>
<accession>H5XLB1</accession>
<dbReference type="Gene3D" id="3.40.630.30">
    <property type="match status" value="1"/>
</dbReference>
<dbReference type="AlphaFoldDB" id="H5XLB1"/>
<gene>
    <name evidence="2" type="ORF">SaccyDRAFT_4815</name>
</gene>
<dbReference type="GO" id="GO:0016747">
    <property type="term" value="F:acyltransferase activity, transferring groups other than amino-acyl groups"/>
    <property type="evidence" value="ECO:0007669"/>
    <property type="project" value="InterPro"/>
</dbReference>
<evidence type="ECO:0000313" key="3">
    <source>
        <dbReference type="Proteomes" id="UP000002791"/>
    </source>
</evidence>
<dbReference type="InterPro" id="IPR000182">
    <property type="entry name" value="GNAT_dom"/>
</dbReference>
<dbReference type="HOGENOM" id="CLU_081840_1_0_11"/>
<evidence type="ECO:0000313" key="2">
    <source>
        <dbReference type="EMBL" id="EHR63619.1"/>
    </source>
</evidence>
<feature type="domain" description="N-acetyltransferase" evidence="1">
    <location>
        <begin position="9"/>
        <end position="155"/>
    </location>
</feature>
<protein>
    <submittedName>
        <fullName evidence="2">Putative acetyltransferase</fullName>
    </submittedName>
</protein>
<dbReference type="eggNOG" id="COG3153">
    <property type="taxonomic scope" value="Bacteria"/>
</dbReference>
<dbReference type="PROSITE" id="PS51186">
    <property type="entry name" value="GNAT"/>
    <property type="match status" value="1"/>
</dbReference>
<reference evidence="2 3" key="1">
    <citation type="submission" date="2011-11" db="EMBL/GenBank/DDBJ databases">
        <title>The Noncontiguous Finished sequence of Saccharomonospora cyanea NA-134.</title>
        <authorList>
            <consortium name="US DOE Joint Genome Institute"/>
            <person name="Lucas S."/>
            <person name="Han J."/>
            <person name="Lapidus A."/>
            <person name="Cheng J.-F."/>
            <person name="Goodwin L."/>
            <person name="Pitluck S."/>
            <person name="Peters L."/>
            <person name="Ovchinnikova G."/>
            <person name="Lu M."/>
            <person name="Detter J.C."/>
            <person name="Han C."/>
            <person name="Tapia R."/>
            <person name="Land M."/>
            <person name="Hauser L."/>
            <person name="Kyrpides N."/>
            <person name="Ivanova N."/>
            <person name="Pagani I."/>
            <person name="Brambilla E.-M."/>
            <person name="Klenk H.-P."/>
            <person name="Woyke T."/>
        </authorList>
    </citation>
    <scope>NUCLEOTIDE SEQUENCE [LARGE SCALE GENOMIC DNA]</scope>
    <source>
        <strain evidence="2 3">NA-134</strain>
    </source>
</reference>
<keyword evidence="2" id="KW-0808">Transferase</keyword>
<keyword evidence="3" id="KW-1185">Reference proteome</keyword>
<proteinExistence type="predicted"/>
<dbReference type="SUPFAM" id="SSF55729">
    <property type="entry name" value="Acyl-CoA N-acyltransferases (Nat)"/>
    <property type="match status" value="1"/>
</dbReference>
<sequence length="172" mass="18470">MSGLSTVEWHTRRETPADKAAVHAVHRAAFDTELEAELVDTLRRDPAWIDEFSVVVEHSHHGLTGHALLTRCHIGDVPALGLGPVGVLPEQQGRGAGSAAVRALLRAARQAGESFVVVLGHPSYYPRFGFERASTYGVTLPVEVPDEAFMVVSLDGNRPPSGVVRYAAPFGV</sequence>
<organism evidence="2 3">
    <name type="scientific">Saccharomonospora cyanea NA-134</name>
    <dbReference type="NCBI Taxonomy" id="882082"/>
    <lineage>
        <taxon>Bacteria</taxon>
        <taxon>Bacillati</taxon>
        <taxon>Actinomycetota</taxon>
        <taxon>Actinomycetes</taxon>
        <taxon>Pseudonocardiales</taxon>
        <taxon>Pseudonocardiaceae</taxon>
        <taxon>Saccharomonospora</taxon>
    </lineage>
</organism>
<dbReference type="RefSeq" id="WP_005460013.1">
    <property type="nucleotide sequence ID" value="NZ_CM001440.1"/>
</dbReference>
<dbReference type="Pfam" id="PF13527">
    <property type="entry name" value="Acetyltransf_9"/>
    <property type="match status" value="1"/>
</dbReference>
<dbReference type="InterPro" id="IPR016181">
    <property type="entry name" value="Acyl_CoA_acyltransferase"/>
</dbReference>
<evidence type="ECO:0000259" key="1">
    <source>
        <dbReference type="PROSITE" id="PS51186"/>
    </source>
</evidence>
<dbReference type="EMBL" id="CM001440">
    <property type="protein sequence ID" value="EHR63619.1"/>
    <property type="molecule type" value="Genomic_DNA"/>
</dbReference>
<dbReference type="Proteomes" id="UP000002791">
    <property type="component" value="Chromosome"/>
</dbReference>
<name>H5XLB1_9PSEU</name>